<sequence length="438" mass="49966">MNWTETFQYFFSAQSEKTTKFFEEQRLKIEQAVSSSLDYVASVKENGRRVADSWSYLPSEDSGARLENPDIVLSVPAIISKNGYTCETHTIVSQGYILNVHRIPRPKNADEVPSKTVILQHGMFSSSADWILNGSEKSLTYALADAGYDVWMPNIRGNKYSREHAWLKTDTKSYWNFSWHDVALYDVPAVIDYIMNVKTDGNKINYIGHSMGTTILFAMLTLRPEYNNILKAGFALAPVAYMAEVKSSLKSFAPIASNVAYMEMLYGSHEFLPKQSTLGRIVASCKPDSYDGFYCRNILFSICGHDEKQYNKDLLPIFLSHLGHGTSWKTIVHFAQLILSKRFQQFDYGSNNQRVYGSELPPEYDLSKVTLPMTMFWAKNDFLSSETAVNMLKEKLPASTDMYLIPYPEFNHLDYLWAIDAPTLLNEKLIEKLDKTNE</sequence>
<reference evidence="1 2" key="1">
    <citation type="journal article" date="2022" name="Genome Biol. Evol.">
        <title>The Spruce Budworm Genome: Reconstructing the Evolutionary History of Antifreeze Proteins.</title>
        <authorList>
            <person name="Beliveau C."/>
            <person name="Gagne P."/>
            <person name="Picq S."/>
            <person name="Vernygora O."/>
            <person name="Keeling C.I."/>
            <person name="Pinkney K."/>
            <person name="Doucet D."/>
            <person name="Wen F."/>
            <person name="Johnston J.S."/>
            <person name="Maaroufi H."/>
            <person name="Boyle B."/>
            <person name="Laroche J."/>
            <person name="Dewar K."/>
            <person name="Juretic N."/>
            <person name="Blackburn G."/>
            <person name="Nisole A."/>
            <person name="Brunet B."/>
            <person name="Brandao M."/>
            <person name="Lumley L."/>
            <person name="Duan J."/>
            <person name="Quan G."/>
            <person name="Lucarotti C.J."/>
            <person name="Roe A.D."/>
            <person name="Sperling F.A.H."/>
            <person name="Levesque R.C."/>
            <person name="Cusson M."/>
        </authorList>
    </citation>
    <scope>NUCLEOTIDE SEQUENCE [LARGE SCALE GENOMIC DNA]</scope>
    <source>
        <strain evidence="1">Glfc:IPQL:Cfum</strain>
    </source>
</reference>
<dbReference type="Proteomes" id="UP001064048">
    <property type="component" value="Chromosome 6"/>
</dbReference>
<dbReference type="EMBL" id="CM046106">
    <property type="protein sequence ID" value="KAI8435542.1"/>
    <property type="molecule type" value="Genomic_DNA"/>
</dbReference>
<protein>
    <submittedName>
        <fullName evidence="1">Uncharacterized protein</fullName>
    </submittedName>
</protein>
<organism evidence="1 2">
    <name type="scientific">Choristoneura fumiferana</name>
    <name type="common">Spruce budworm moth</name>
    <name type="synonym">Archips fumiferana</name>
    <dbReference type="NCBI Taxonomy" id="7141"/>
    <lineage>
        <taxon>Eukaryota</taxon>
        <taxon>Metazoa</taxon>
        <taxon>Ecdysozoa</taxon>
        <taxon>Arthropoda</taxon>
        <taxon>Hexapoda</taxon>
        <taxon>Insecta</taxon>
        <taxon>Pterygota</taxon>
        <taxon>Neoptera</taxon>
        <taxon>Endopterygota</taxon>
        <taxon>Lepidoptera</taxon>
        <taxon>Glossata</taxon>
        <taxon>Ditrysia</taxon>
        <taxon>Tortricoidea</taxon>
        <taxon>Tortricidae</taxon>
        <taxon>Tortricinae</taxon>
        <taxon>Choristoneura</taxon>
    </lineage>
</organism>
<accession>A0ACC0KHE1</accession>
<name>A0ACC0KHE1_CHOFU</name>
<comment type="caution">
    <text evidence="1">The sequence shown here is derived from an EMBL/GenBank/DDBJ whole genome shotgun (WGS) entry which is preliminary data.</text>
</comment>
<evidence type="ECO:0000313" key="1">
    <source>
        <dbReference type="EMBL" id="KAI8435542.1"/>
    </source>
</evidence>
<keyword evidence="2" id="KW-1185">Reference proteome</keyword>
<evidence type="ECO:0000313" key="2">
    <source>
        <dbReference type="Proteomes" id="UP001064048"/>
    </source>
</evidence>
<proteinExistence type="predicted"/>
<gene>
    <name evidence="1" type="ORF">MSG28_003838</name>
</gene>